<evidence type="ECO:0008006" key="3">
    <source>
        <dbReference type="Google" id="ProtNLM"/>
    </source>
</evidence>
<reference evidence="2" key="1">
    <citation type="submission" date="2015-07" db="EMBL/GenBank/DDBJ databases">
        <title>Draft genome sequence of Acetobacterium bakii DSM 8293, a potential psychrophilic chemical producer through syngas fermentation.</title>
        <authorList>
            <person name="Song Y."/>
            <person name="Hwang S."/>
            <person name="Cho B.-K."/>
        </authorList>
    </citation>
    <scope>NUCLEOTIDE SEQUENCE [LARGE SCALE GENOMIC DNA]</scope>
    <source>
        <strain evidence="2">DSM 8239</strain>
    </source>
</reference>
<gene>
    <name evidence="1" type="ORF">AKG39_15050</name>
</gene>
<evidence type="ECO:0000313" key="2">
    <source>
        <dbReference type="Proteomes" id="UP000036873"/>
    </source>
</evidence>
<dbReference type="AlphaFoldDB" id="A0A0L6TZB0"/>
<keyword evidence="2" id="KW-1185">Reference proteome</keyword>
<dbReference type="PATRIC" id="fig|52689.4.peg.2528"/>
<name>A0A0L6TZB0_9FIRM</name>
<dbReference type="RefSeq" id="WP_050741232.1">
    <property type="nucleotide sequence ID" value="NZ_LGYO01000041.1"/>
</dbReference>
<proteinExistence type="predicted"/>
<evidence type="ECO:0000313" key="1">
    <source>
        <dbReference type="EMBL" id="KNZ40885.1"/>
    </source>
</evidence>
<dbReference type="InterPro" id="IPR046142">
    <property type="entry name" value="DUF6144"/>
</dbReference>
<protein>
    <recommendedName>
        <fullName evidence="3">L-2-amino-thiazoline-4-carboxylic acid hydrolase</fullName>
    </recommendedName>
</protein>
<comment type="caution">
    <text evidence="1">The sequence shown here is derived from an EMBL/GenBank/DDBJ whole genome shotgun (WGS) entry which is preliminary data.</text>
</comment>
<sequence length="182" mass="20861">MFDIRKIQEQVIYAAVKEKSNEETARAIISGPDEHGKTEDNPAWVKSTMKRLENQFDQSTVHQIRRNCQCSYGMDEKLALVKELIEASSSMEEFGNQEKAKAAGLFCNNGELYLQFPFCPCPMLEGVDRLETDTWCQCTTGYSKVLFEKAFQCQVEVELLKSIKIGDEKCLMKIIPENDIWK</sequence>
<dbReference type="Pfam" id="PF19641">
    <property type="entry name" value="DUF6144"/>
    <property type="match status" value="1"/>
</dbReference>
<organism evidence="1 2">
    <name type="scientific">Acetobacterium bakii</name>
    <dbReference type="NCBI Taxonomy" id="52689"/>
    <lineage>
        <taxon>Bacteria</taxon>
        <taxon>Bacillati</taxon>
        <taxon>Bacillota</taxon>
        <taxon>Clostridia</taxon>
        <taxon>Eubacteriales</taxon>
        <taxon>Eubacteriaceae</taxon>
        <taxon>Acetobacterium</taxon>
    </lineage>
</organism>
<accession>A0A0L6TZB0</accession>
<dbReference type="Proteomes" id="UP000036873">
    <property type="component" value="Unassembled WGS sequence"/>
</dbReference>
<dbReference type="OrthoDB" id="2035251at2"/>
<dbReference type="EMBL" id="LGYO01000041">
    <property type="protein sequence ID" value="KNZ40885.1"/>
    <property type="molecule type" value="Genomic_DNA"/>
</dbReference>